<name>A0A2T0R652_9ACTN</name>
<organism evidence="1 2">
    <name type="scientific">Kineococcus rhizosphaerae</name>
    <dbReference type="NCBI Taxonomy" id="559628"/>
    <lineage>
        <taxon>Bacteria</taxon>
        <taxon>Bacillati</taxon>
        <taxon>Actinomycetota</taxon>
        <taxon>Actinomycetes</taxon>
        <taxon>Kineosporiales</taxon>
        <taxon>Kineosporiaceae</taxon>
        <taxon>Kineococcus</taxon>
    </lineage>
</organism>
<evidence type="ECO:0000313" key="2">
    <source>
        <dbReference type="Proteomes" id="UP000238083"/>
    </source>
</evidence>
<gene>
    <name evidence="1" type="ORF">CLV37_10363</name>
</gene>
<evidence type="ECO:0000313" key="1">
    <source>
        <dbReference type="EMBL" id="PRY16632.1"/>
    </source>
</evidence>
<dbReference type="EMBL" id="PVZF01000003">
    <property type="protein sequence ID" value="PRY16632.1"/>
    <property type="molecule type" value="Genomic_DNA"/>
</dbReference>
<dbReference type="RefSeq" id="WP_106208765.1">
    <property type="nucleotide sequence ID" value="NZ_PVZF01000003.1"/>
</dbReference>
<keyword evidence="2" id="KW-1185">Reference proteome</keyword>
<proteinExistence type="predicted"/>
<comment type="caution">
    <text evidence="1">The sequence shown here is derived from an EMBL/GenBank/DDBJ whole genome shotgun (WGS) entry which is preliminary data.</text>
</comment>
<reference evidence="1 2" key="1">
    <citation type="submission" date="2018-03" db="EMBL/GenBank/DDBJ databases">
        <title>Genomic Encyclopedia of Archaeal and Bacterial Type Strains, Phase II (KMG-II): from individual species to whole genera.</title>
        <authorList>
            <person name="Goeker M."/>
        </authorList>
    </citation>
    <scope>NUCLEOTIDE SEQUENCE [LARGE SCALE GENOMIC DNA]</scope>
    <source>
        <strain evidence="1 2">DSM 19711</strain>
    </source>
</reference>
<protein>
    <recommendedName>
        <fullName evidence="3">STAS domain-containing protein</fullName>
    </recommendedName>
</protein>
<evidence type="ECO:0008006" key="3">
    <source>
        <dbReference type="Google" id="ProtNLM"/>
    </source>
</evidence>
<accession>A0A2T0R652</accession>
<dbReference type="AlphaFoldDB" id="A0A2T0R652"/>
<dbReference type="Proteomes" id="UP000238083">
    <property type="component" value="Unassembled WGS sequence"/>
</dbReference>
<sequence>MNPTGRERSTTVPFVVEIPADPTGPALADVVRRLRAATGHPELVVDLTRTRRSSPGVRRALLVLRSEAARRGCSWTFRGTLPAPGPRTPAGGPG</sequence>